<feature type="compositionally biased region" description="Low complexity" evidence="1">
    <location>
        <begin position="419"/>
        <end position="450"/>
    </location>
</feature>
<dbReference type="RefSeq" id="WP_023395413.1">
    <property type="nucleotide sequence ID" value="NZ_ASGZ01000059.1"/>
</dbReference>
<dbReference type="AlphaFoldDB" id="V4HBL1"/>
<feature type="compositionally biased region" description="Basic residues" evidence="1">
    <location>
        <begin position="400"/>
        <end position="409"/>
    </location>
</feature>
<dbReference type="EMBL" id="ASGZ01000059">
    <property type="protein sequence ID" value="ESP87433.1"/>
    <property type="molecule type" value="Genomic_DNA"/>
</dbReference>
<keyword evidence="2" id="KW-1133">Transmembrane helix</keyword>
<evidence type="ECO:0000313" key="3">
    <source>
        <dbReference type="EMBL" id="ESP87433.1"/>
    </source>
</evidence>
<feature type="region of interest" description="Disordered" evidence="1">
    <location>
        <begin position="384"/>
        <end position="474"/>
    </location>
</feature>
<accession>V4HBL1</accession>
<feature type="region of interest" description="Disordered" evidence="1">
    <location>
        <begin position="70"/>
        <end position="153"/>
    </location>
</feature>
<dbReference type="SUPFAM" id="SSF63829">
    <property type="entry name" value="Calcium-dependent phosphotriesterase"/>
    <property type="match status" value="1"/>
</dbReference>
<evidence type="ECO:0000256" key="1">
    <source>
        <dbReference type="SAM" id="MobiDB-lite"/>
    </source>
</evidence>
<protein>
    <submittedName>
        <fullName evidence="3">Uncharacterized protein</fullName>
    </submittedName>
</protein>
<keyword evidence="4" id="KW-1185">Reference proteome</keyword>
<dbReference type="eggNOG" id="arCOG09128">
    <property type="taxonomic scope" value="Archaea"/>
</dbReference>
<gene>
    <name evidence="3" type="ORF">K933_14198</name>
</gene>
<dbReference type="STRING" id="1324957.K933_14198"/>
<feature type="transmembrane region" description="Helical" evidence="2">
    <location>
        <begin position="20"/>
        <end position="38"/>
    </location>
</feature>
<reference evidence="3 4" key="1">
    <citation type="journal article" date="2013" name="Genome Announc.">
        <title>Draft Genome Sequence of 'Candidatus Halobonum tyrrellensis' Strain G22, Isolated from the Hypersaline Waters of Lake Tyrrell, Australia.</title>
        <authorList>
            <person name="Ugalde J.A."/>
            <person name="Narasingarao P."/>
            <person name="Kuo S."/>
            <person name="Podell S."/>
            <person name="Allen E.E."/>
        </authorList>
    </citation>
    <scope>NUCLEOTIDE SEQUENCE [LARGE SCALE GENOMIC DNA]</scope>
    <source>
        <strain evidence="3 4">G22</strain>
    </source>
</reference>
<sequence>MTEAHGDGGFVAFFRRYAKTWYHTVATAALTLFGTLTFVDRLFAVVAVAAYLLPPVVLYLTDSLPAADGSSAGTATSAADDADTGRHRSGVDGGRPVERSERTDDPGSTSSADPAASAGTTGSTGANGAGGSGETEPSPEWTAADAPTDDPLFDAAVTDAGAYAVGGGGTLLAAARDGWETLLSDGPGAAGTTLTGVAATGGAVWVAGESGAVGRVDPKTGRHADHSAPDGDTTNLAGVAAADDGGGELVLVVDGSGRIRRGRFRDGGVTWGDPVTPGSGSSVTGATLRDASTGYVCDSNDGVFATDDGGASFDRVGVDSADGTLADVAATADGCLVAADDGTVHRYDGSNWTPVGVADGALWAVAASGGRGLAAGGWRPATAARCTNARPAPPTGSGRTRSRRSRSAGRRSAPPAPSPSATTAPSSSVDPSAPSGNATFSTRAPGGYPPRARRRRRARGRRRVATRATPRRAG</sequence>
<feature type="compositionally biased region" description="Basic and acidic residues" evidence="1">
    <location>
        <begin position="83"/>
        <end position="105"/>
    </location>
</feature>
<organism evidence="3 4">
    <name type="scientific">Candidatus Halobonum tyrrellensis G22</name>
    <dbReference type="NCBI Taxonomy" id="1324957"/>
    <lineage>
        <taxon>Archaea</taxon>
        <taxon>Methanobacteriati</taxon>
        <taxon>Methanobacteriota</taxon>
        <taxon>Stenosarchaea group</taxon>
        <taxon>Halobacteria</taxon>
        <taxon>Halobacteriales</taxon>
        <taxon>Haloferacaceae</taxon>
        <taxon>Candidatus Halobonum</taxon>
    </lineage>
</organism>
<feature type="compositionally biased region" description="Basic residues" evidence="1">
    <location>
        <begin position="451"/>
        <end position="474"/>
    </location>
</feature>
<evidence type="ECO:0000256" key="2">
    <source>
        <dbReference type="SAM" id="Phobius"/>
    </source>
</evidence>
<evidence type="ECO:0000313" key="4">
    <source>
        <dbReference type="Proteomes" id="UP000017840"/>
    </source>
</evidence>
<keyword evidence="2" id="KW-0812">Transmembrane</keyword>
<dbReference type="PATRIC" id="fig|1324957.4.peg.2879"/>
<comment type="caution">
    <text evidence="3">The sequence shown here is derived from an EMBL/GenBank/DDBJ whole genome shotgun (WGS) entry which is preliminary data.</text>
</comment>
<dbReference type="Proteomes" id="UP000017840">
    <property type="component" value="Unassembled WGS sequence"/>
</dbReference>
<name>V4HBL1_9EURY</name>
<dbReference type="OrthoDB" id="320255at2157"/>
<feature type="compositionally biased region" description="Low complexity" evidence="1">
    <location>
        <begin position="106"/>
        <end position="124"/>
    </location>
</feature>
<feature type="compositionally biased region" description="Low complexity" evidence="1">
    <location>
        <begin position="70"/>
        <end position="79"/>
    </location>
</feature>
<proteinExistence type="predicted"/>
<keyword evidence="2" id="KW-0472">Membrane</keyword>